<evidence type="ECO:0000256" key="1">
    <source>
        <dbReference type="SAM" id="MobiDB-lite"/>
    </source>
</evidence>
<gene>
    <name evidence="2" type="ORF">TIFTF001_007820</name>
</gene>
<dbReference type="EMBL" id="BTGU01000008">
    <property type="protein sequence ID" value="GMN38585.1"/>
    <property type="molecule type" value="Genomic_DNA"/>
</dbReference>
<protein>
    <submittedName>
        <fullName evidence="2">Uncharacterized protein</fullName>
    </submittedName>
</protein>
<reference evidence="2" key="1">
    <citation type="submission" date="2023-07" db="EMBL/GenBank/DDBJ databases">
        <title>draft genome sequence of fig (Ficus carica).</title>
        <authorList>
            <person name="Takahashi T."/>
            <person name="Nishimura K."/>
        </authorList>
    </citation>
    <scope>NUCLEOTIDE SEQUENCE</scope>
</reference>
<evidence type="ECO:0000313" key="3">
    <source>
        <dbReference type="Proteomes" id="UP001187192"/>
    </source>
</evidence>
<evidence type="ECO:0000313" key="2">
    <source>
        <dbReference type="EMBL" id="GMN38585.1"/>
    </source>
</evidence>
<dbReference type="Proteomes" id="UP001187192">
    <property type="component" value="Unassembled WGS sequence"/>
</dbReference>
<comment type="caution">
    <text evidence="2">The sequence shown here is derived from an EMBL/GenBank/DDBJ whole genome shotgun (WGS) entry which is preliminary data.</text>
</comment>
<keyword evidence="3" id="KW-1185">Reference proteome</keyword>
<accession>A0AA87ZS99</accession>
<name>A0AA87ZS99_FICCA</name>
<proteinExistence type="predicted"/>
<feature type="region of interest" description="Disordered" evidence="1">
    <location>
        <begin position="1"/>
        <end position="35"/>
    </location>
</feature>
<sequence>MTQVENKHQLGRPHRYGGDDFASKKGLPSYKLHDG</sequence>
<organism evidence="2 3">
    <name type="scientific">Ficus carica</name>
    <name type="common">Common fig</name>
    <dbReference type="NCBI Taxonomy" id="3494"/>
    <lineage>
        <taxon>Eukaryota</taxon>
        <taxon>Viridiplantae</taxon>
        <taxon>Streptophyta</taxon>
        <taxon>Embryophyta</taxon>
        <taxon>Tracheophyta</taxon>
        <taxon>Spermatophyta</taxon>
        <taxon>Magnoliopsida</taxon>
        <taxon>eudicotyledons</taxon>
        <taxon>Gunneridae</taxon>
        <taxon>Pentapetalae</taxon>
        <taxon>rosids</taxon>
        <taxon>fabids</taxon>
        <taxon>Rosales</taxon>
        <taxon>Moraceae</taxon>
        <taxon>Ficeae</taxon>
        <taxon>Ficus</taxon>
    </lineage>
</organism>
<dbReference type="AlphaFoldDB" id="A0AA87ZS99"/>